<dbReference type="AlphaFoldDB" id="A0A9N8V2F7"/>
<name>A0A9N8V2F7_9GLOM</name>
<organism evidence="2 3">
    <name type="scientific">Ambispora gerdemannii</name>
    <dbReference type="NCBI Taxonomy" id="144530"/>
    <lineage>
        <taxon>Eukaryota</taxon>
        <taxon>Fungi</taxon>
        <taxon>Fungi incertae sedis</taxon>
        <taxon>Mucoromycota</taxon>
        <taxon>Glomeromycotina</taxon>
        <taxon>Glomeromycetes</taxon>
        <taxon>Archaeosporales</taxon>
        <taxon>Ambisporaceae</taxon>
        <taxon>Ambispora</taxon>
    </lineage>
</organism>
<comment type="caution">
    <text evidence="2">The sequence shown here is derived from an EMBL/GenBank/DDBJ whole genome shotgun (WGS) entry which is preliminary data.</text>
</comment>
<evidence type="ECO:0000313" key="3">
    <source>
        <dbReference type="Proteomes" id="UP000789831"/>
    </source>
</evidence>
<gene>
    <name evidence="2" type="ORF">AGERDE_LOCUS315</name>
</gene>
<sequence length="334" mass="37998">MANFNPAGYLQQQNMTMQNIFNLPNTRRVITTPAQLPTQAGVHQSISPTSYMPASVMAMANHPRIPIHQMRMIQKQIPGGFIMRLLLFGEYLGNDKTILGHYHTKKDIHYWKVFAQFFFAEDVYMKYTLCNERTDNIGKTYELKYPVIPRYYQTFFESGVTSIQLILGSPKEQDMGNGCQLDCPKASMVYYYENGSQVVHSGHLIVMFNQTSKINSFEFRTRNFTEYIPRSHVTKNMPNDIESSVVSEFGIPQRTLRCLDLAEGSDLIQGVMMESMQKRVGPIQAFRGLTCNITIGSPHQKMNAQSPILAEKRGIPDGGGGSSQKKQRRNTARR</sequence>
<dbReference type="OrthoDB" id="774557at2759"/>
<dbReference type="Pfam" id="PF01803">
    <property type="entry name" value="LIM_bind"/>
    <property type="match status" value="1"/>
</dbReference>
<feature type="compositionally biased region" description="Basic residues" evidence="1">
    <location>
        <begin position="325"/>
        <end position="334"/>
    </location>
</feature>
<evidence type="ECO:0000256" key="1">
    <source>
        <dbReference type="SAM" id="MobiDB-lite"/>
    </source>
</evidence>
<dbReference type="InterPro" id="IPR029005">
    <property type="entry name" value="LIM-bd/SEUSS"/>
</dbReference>
<dbReference type="PANTHER" id="PTHR10378">
    <property type="entry name" value="LIM DOMAIN-BINDING PROTEIN"/>
    <property type="match status" value="1"/>
</dbReference>
<dbReference type="Proteomes" id="UP000789831">
    <property type="component" value="Unassembled WGS sequence"/>
</dbReference>
<proteinExistence type="predicted"/>
<accession>A0A9N8V2F7</accession>
<protein>
    <submittedName>
        <fullName evidence="2">4737_t:CDS:1</fullName>
    </submittedName>
</protein>
<dbReference type="EMBL" id="CAJVPL010000015">
    <property type="protein sequence ID" value="CAG8434129.1"/>
    <property type="molecule type" value="Genomic_DNA"/>
</dbReference>
<evidence type="ECO:0000313" key="2">
    <source>
        <dbReference type="EMBL" id="CAG8434129.1"/>
    </source>
</evidence>
<feature type="region of interest" description="Disordered" evidence="1">
    <location>
        <begin position="300"/>
        <end position="334"/>
    </location>
</feature>
<reference evidence="2" key="1">
    <citation type="submission" date="2021-06" db="EMBL/GenBank/DDBJ databases">
        <authorList>
            <person name="Kallberg Y."/>
            <person name="Tangrot J."/>
            <person name="Rosling A."/>
        </authorList>
    </citation>
    <scope>NUCLEOTIDE SEQUENCE</scope>
    <source>
        <strain evidence="2">MT106</strain>
    </source>
</reference>
<keyword evidence="3" id="KW-1185">Reference proteome</keyword>